<dbReference type="GO" id="GO:0005524">
    <property type="term" value="F:ATP binding"/>
    <property type="evidence" value="ECO:0007669"/>
    <property type="project" value="UniProtKB-KW"/>
</dbReference>
<dbReference type="InterPro" id="IPR017871">
    <property type="entry name" value="ABC_transporter-like_CS"/>
</dbReference>
<dbReference type="InterPro" id="IPR003593">
    <property type="entry name" value="AAA+_ATPase"/>
</dbReference>
<organism evidence="10 11">
    <name type="scientific">Rhodoglobus aureus</name>
    <dbReference type="NCBI Taxonomy" id="191497"/>
    <lineage>
        <taxon>Bacteria</taxon>
        <taxon>Bacillati</taxon>
        <taxon>Actinomycetota</taxon>
        <taxon>Actinomycetes</taxon>
        <taxon>Micrococcales</taxon>
        <taxon>Microbacteriaceae</taxon>
        <taxon>Rhodoglobus</taxon>
    </lineage>
</organism>
<keyword evidence="3 7" id="KW-0547">Nucleotide-binding</keyword>
<evidence type="ECO:0000259" key="9">
    <source>
        <dbReference type="PROSITE" id="PS50893"/>
    </source>
</evidence>
<dbReference type="CDD" id="cd03300">
    <property type="entry name" value="ABC_PotA_N"/>
    <property type="match status" value="1"/>
</dbReference>
<dbReference type="SUPFAM" id="SSF52540">
    <property type="entry name" value="P-loop containing nucleoside triphosphate hydrolases"/>
    <property type="match status" value="1"/>
</dbReference>
<dbReference type="InterPro" id="IPR013611">
    <property type="entry name" value="Transp-assoc_OB_typ2"/>
</dbReference>
<dbReference type="PANTHER" id="PTHR42781">
    <property type="entry name" value="SPERMIDINE/PUTRESCINE IMPORT ATP-BINDING PROTEIN POTA"/>
    <property type="match status" value="1"/>
</dbReference>
<comment type="caution">
    <text evidence="10">The sequence shown here is derived from an EMBL/GenBank/DDBJ whole genome shotgun (WGS) entry which is preliminary data.</text>
</comment>
<dbReference type="EMBL" id="BAAAKW010000017">
    <property type="protein sequence ID" value="GAA1210491.1"/>
    <property type="molecule type" value="Genomic_DNA"/>
</dbReference>
<dbReference type="EC" id="7.6.2.11" evidence="7"/>
<reference evidence="10 11" key="1">
    <citation type="journal article" date="2019" name="Int. J. Syst. Evol. Microbiol.">
        <title>The Global Catalogue of Microorganisms (GCM) 10K type strain sequencing project: providing services to taxonomists for standard genome sequencing and annotation.</title>
        <authorList>
            <consortium name="The Broad Institute Genomics Platform"/>
            <consortium name="The Broad Institute Genome Sequencing Center for Infectious Disease"/>
            <person name="Wu L."/>
            <person name="Ma J."/>
        </authorList>
    </citation>
    <scope>NUCLEOTIDE SEQUENCE [LARGE SCALE GENOMIC DNA]</scope>
    <source>
        <strain evidence="10 11">JCM 12762</strain>
    </source>
</reference>
<keyword evidence="2 7" id="KW-1003">Cell membrane</keyword>
<keyword evidence="11" id="KW-1185">Reference proteome</keyword>
<dbReference type="InterPro" id="IPR008995">
    <property type="entry name" value="Mo/tungstate-bd_C_term_dom"/>
</dbReference>
<gene>
    <name evidence="7" type="primary">potA</name>
    <name evidence="10" type="ORF">GCM10009655_06970</name>
</gene>
<keyword evidence="5 7" id="KW-1278">Translocase</keyword>
<evidence type="ECO:0000256" key="4">
    <source>
        <dbReference type="ARBA" id="ARBA00022840"/>
    </source>
</evidence>
<dbReference type="InterPro" id="IPR050093">
    <property type="entry name" value="ABC_SmlMolc_Importer"/>
</dbReference>
<protein>
    <recommendedName>
        <fullName evidence="7">Spermidine/putrescine import ATP-binding protein PotA</fullName>
        <ecNumber evidence="7">7.6.2.11</ecNumber>
    </recommendedName>
</protein>
<dbReference type="InterPro" id="IPR005893">
    <property type="entry name" value="PotA-like"/>
</dbReference>
<dbReference type="PANTHER" id="PTHR42781:SF4">
    <property type="entry name" value="SPERMIDINE_PUTRESCINE IMPORT ATP-BINDING PROTEIN POTA"/>
    <property type="match status" value="1"/>
</dbReference>
<dbReference type="InterPro" id="IPR017879">
    <property type="entry name" value="PotA_ATP-bd"/>
</dbReference>
<proteinExistence type="inferred from homology"/>
<keyword evidence="4 7" id="KW-0067">ATP-binding</keyword>
<dbReference type="Pfam" id="PF08402">
    <property type="entry name" value="TOBE_2"/>
    <property type="match status" value="1"/>
</dbReference>
<dbReference type="Gene3D" id="3.40.50.300">
    <property type="entry name" value="P-loop containing nucleotide triphosphate hydrolases"/>
    <property type="match status" value="1"/>
</dbReference>
<evidence type="ECO:0000256" key="3">
    <source>
        <dbReference type="ARBA" id="ARBA00022741"/>
    </source>
</evidence>
<evidence type="ECO:0000256" key="7">
    <source>
        <dbReference type="RuleBase" id="RU364083"/>
    </source>
</evidence>
<dbReference type="Proteomes" id="UP001500943">
    <property type="component" value="Unassembled WGS sequence"/>
</dbReference>
<accession>A0ABN1VJE2</accession>
<dbReference type="InterPro" id="IPR003439">
    <property type="entry name" value="ABC_transporter-like_ATP-bd"/>
</dbReference>
<name>A0ABN1VJE2_9MICO</name>
<comment type="function">
    <text evidence="7">Part of the ABC transporter complex PotABCD involved in spermidine/putrescine import. Responsible for energy coupling to the transport system.</text>
</comment>
<dbReference type="SMART" id="SM00382">
    <property type="entry name" value="AAA"/>
    <property type="match status" value="1"/>
</dbReference>
<keyword evidence="1 7" id="KW-0813">Transport</keyword>
<keyword evidence="6 7" id="KW-0472">Membrane</keyword>
<evidence type="ECO:0000256" key="6">
    <source>
        <dbReference type="ARBA" id="ARBA00023136"/>
    </source>
</evidence>
<dbReference type="PROSITE" id="PS00211">
    <property type="entry name" value="ABC_TRANSPORTER_1"/>
    <property type="match status" value="1"/>
</dbReference>
<evidence type="ECO:0000256" key="2">
    <source>
        <dbReference type="ARBA" id="ARBA00022475"/>
    </source>
</evidence>
<dbReference type="NCBIfam" id="TIGR01187">
    <property type="entry name" value="potA"/>
    <property type="match status" value="1"/>
</dbReference>
<evidence type="ECO:0000313" key="10">
    <source>
        <dbReference type="EMBL" id="GAA1210491.1"/>
    </source>
</evidence>
<evidence type="ECO:0000256" key="8">
    <source>
        <dbReference type="SAM" id="MobiDB-lite"/>
    </source>
</evidence>
<dbReference type="Pfam" id="PF00005">
    <property type="entry name" value="ABC_tran"/>
    <property type="match status" value="1"/>
</dbReference>
<evidence type="ECO:0000256" key="1">
    <source>
        <dbReference type="ARBA" id="ARBA00022448"/>
    </source>
</evidence>
<evidence type="ECO:0000313" key="11">
    <source>
        <dbReference type="Proteomes" id="UP001500943"/>
    </source>
</evidence>
<comment type="similarity">
    <text evidence="7">Belongs to the ABC transporter superfamily. Spermidine/putrescine importer (TC 3.A.1.11.1) family.</text>
</comment>
<comment type="catalytic activity">
    <reaction evidence="7">
        <text>ATP + H2O + polyamine-[polyamine-binding protein]Side 1 = ADP + phosphate + polyamineSide 2 + [polyamine-binding protein]Side 1.</text>
        <dbReference type="EC" id="7.6.2.11"/>
    </reaction>
</comment>
<dbReference type="SUPFAM" id="SSF50331">
    <property type="entry name" value="MOP-like"/>
    <property type="match status" value="1"/>
</dbReference>
<dbReference type="Gene3D" id="2.40.50.100">
    <property type="match status" value="1"/>
</dbReference>
<dbReference type="PROSITE" id="PS50893">
    <property type="entry name" value="ABC_TRANSPORTER_2"/>
    <property type="match status" value="1"/>
</dbReference>
<dbReference type="InterPro" id="IPR027417">
    <property type="entry name" value="P-loop_NTPase"/>
</dbReference>
<evidence type="ECO:0000256" key="5">
    <source>
        <dbReference type="ARBA" id="ARBA00022967"/>
    </source>
</evidence>
<comment type="subunit">
    <text evidence="7">The complex is composed of two ATP-binding proteins (PotA), two transmembrane proteins (PotB and PotC) and a solute-binding protein (PotD).</text>
</comment>
<feature type="domain" description="ABC transporter" evidence="9">
    <location>
        <begin position="40"/>
        <end position="270"/>
    </location>
</feature>
<feature type="region of interest" description="Disordered" evidence="8">
    <location>
        <begin position="1"/>
        <end position="27"/>
    </location>
</feature>
<sequence>MNSEVRNNVTVSTQKTSSPDSSAADSNVKTASAIELEGSVVLEGITKKFGSATAVDNISLHVRPGEFLSLLGPSGCGKTTTLRMLAGFEEPTSGSIRISGKDVVGIPPHKRDVNTVFQAYALFPHMSVAENVAYGLRQKGTPKSEIRERVTDALDMVQMVSFADRKPTQLSGGQQQRIALARALINRPSVLLLDEPLGALDRQLREEMQIELKLLQSRLGITFIFVTHDQGEALSMSDRIAIMRSGRIEQLDDADSIYDNPASAYVAGFIGQQNFIPGTVSANTSVMESRFGVVRAAGPHAELDAGADAQAAVRPEAVRVSASTAASATVAATAENEIPGEVIGVSHQGETLQFLVSIGNDQTLLSRSPRPNAPRLAVGESVVCSWDAVNVHLFPSEQATQARADIARAVSNPAPPTSSIAL</sequence>